<dbReference type="Proteomes" id="UP001596087">
    <property type="component" value="Unassembled WGS sequence"/>
</dbReference>
<protein>
    <submittedName>
        <fullName evidence="2">SHOCT domain-containing protein</fullName>
    </submittedName>
</protein>
<dbReference type="Pfam" id="PF09851">
    <property type="entry name" value="SHOCT"/>
    <property type="match status" value="1"/>
</dbReference>
<sequence>MGEEKKSWWRGAVDKIEGQVEKQKRQTAENEAQAGSLVIEKQFGTSTIAIYDGGYVRVSKVLNTMTPLTPYEQLKSITYREQVQDRSAVGSALYKTPFDSKEKRTISLTIATDRKVHTLSTEKDWSNRADKSGMALEAAGRAVLDALGAAAPVAPPPAPAAPQPDAADQLKKLAELHAAGIVTDEEFAAKKAELLKRL</sequence>
<dbReference type="EMBL" id="JBHSKD010000027">
    <property type="protein sequence ID" value="MFC5179399.1"/>
    <property type="molecule type" value="Genomic_DNA"/>
</dbReference>
<evidence type="ECO:0000259" key="1">
    <source>
        <dbReference type="Pfam" id="PF09851"/>
    </source>
</evidence>
<evidence type="ECO:0000313" key="3">
    <source>
        <dbReference type="Proteomes" id="UP001596087"/>
    </source>
</evidence>
<feature type="domain" description="SHOCT" evidence="1">
    <location>
        <begin position="168"/>
        <end position="195"/>
    </location>
</feature>
<dbReference type="InterPro" id="IPR018649">
    <property type="entry name" value="SHOCT"/>
</dbReference>
<evidence type="ECO:0000313" key="2">
    <source>
        <dbReference type="EMBL" id="MFC5179399.1"/>
    </source>
</evidence>
<comment type="caution">
    <text evidence="2">The sequence shown here is derived from an EMBL/GenBank/DDBJ whole genome shotgun (WGS) entry which is preliminary data.</text>
</comment>
<accession>A0ABW0BPS2</accession>
<dbReference type="RefSeq" id="WP_378593497.1">
    <property type="nucleotide sequence ID" value="NZ_JBHSKD010000027.1"/>
</dbReference>
<reference evidence="3" key="1">
    <citation type="journal article" date="2019" name="Int. J. Syst. Evol. Microbiol.">
        <title>The Global Catalogue of Microorganisms (GCM) 10K type strain sequencing project: providing services to taxonomists for standard genome sequencing and annotation.</title>
        <authorList>
            <consortium name="The Broad Institute Genomics Platform"/>
            <consortium name="The Broad Institute Genome Sequencing Center for Infectious Disease"/>
            <person name="Wu L."/>
            <person name="Ma J."/>
        </authorList>
    </citation>
    <scope>NUCLEOTIDE SEQUENCE [LARGE SCALE GENOMIC DNA]</scope>
    <source>
        <strain evidence="3">DFY41</strain>
    </source>
</reference>
<name>A0ABW0BPS2_9ACTN</name>
<organism evidence="2 3">
    <name type="scientific">Nocardioides taihuensis</name>
    <dbReference type="NCBI Taxonomy" id="1835606"/>
    <lineage>
        <taxon>Bacteria</taxon>
        <taxon>Bacillati</taxon>
        <taxon>Actinomycetota</taxon>
        <taxon>Actinomycetes</taxon>
        <taxon>Propionibacteriales</taxon>
        <taxon>Nocardioidaceae</taxon>
        <taxon>Nocardioides</taxon>
    </lineage>
</organism>
<proteinExistence type="predicted"/>
<keyword evidence="3" id="KW-1185">Reference proteome</keyword>
<gene>
    <name evidence="2" type="ORF">ACFPGP_22160</name>
</gene>